<name>A0A8S5MYR1_9CAUD</name>
<dbReference type="EMBL" id="BK015015">
    <property type="protein sequence ID" value="DAD87170.1"/>
    <property type="molecule type" value="Genomic_DNA"/>
</dbReference>
<reference evidence="1" key="1">
    <citation type="journal article" date="2021" name="Proc. Natl. Acad. Sci. U.S.A.">
        <title>A Catalog of Tens of Thousands of Viruses from Human Metagenomes Reveals Hidden Associations with Chronic Diseases.</title>
        <authorList>
            <person name="Tisza M.J."/>
            <person name="Buck C.B."/>
        </authorList>
    </citation>
    <scope>NUCLEOTIDE SEQUENCE</scope>
    <source>
        <strain evidence="1">CtM4P7</strain>
    </source>
</reference>
<protein>
    <submittedName>
        <fullName evidence="1">Restriction alleviation protein</fullName>
    </submittedName>
</protein>
<proteinExistence type="predicted"/>
<evidence type="ECO:0000313" key="1">
    <source>
        <dbReference type="EMBL" id="DAD87170.1"/>
    </source>
</evidence>
<sequence>MGKCSLRRRIKNIKLLEKPTTIFDGLGISDAFCPYCGCETVEMTDNLVGYPELWQIGYCARCGRKVIEADNSPYIHILREMLEEN</sequence>
<organism evidence="1">
    <name type="scientific">Siphoviridae sp. ctM4P7</name>
    <dbReference type="NCBI Taxonomy" id="2826256"/>
    <lineage>
        <taxon>Viruses</taxon>
        <taxon>Duplodnaviria</taxon>
        <taxon>Heunggongvirae</taxon>
        <taxon>Uroviricota</taxon>
        <taxon>Caudoviricetes</taxon>
    </lineage>
</organism>
<accession>A0A8S5MYR1</accession>